<comment type="caution">
    <text evidence="1">The sequence shown here is derived from an EMBL/GenBank/DDBJ whole genome shotgun (WGS) entry which is preliminary data.</text>
</comment>
<gene>
    <name evidence="1" type="ORF">PtrM4_000690</name>
</gene>
<accession>A0A834VV77</accession>
<organism evidence="1 2">
    <name type="scientific">Pyrenophora tritici-repentis</name>
    <dbReference type="NCBI Taxonomy" id="45151"/>
    <lineage>
        <taxon>Eukaryota</taxon>
        <taxon>Fungi</taxon>
        <taxon>Dikarya</taxon>
        <taxon>Ascomycota</taxon>
        <taxon>Pezizomycotina</taxon>
        <taxon>Dothideomycetes</taxon>
        <taxon>Pleosporomycetidae</taxon>
        <taxon>Pleosporales</taxon>
        <taxon>Pleosporineae</taxon>
        <taxon>Pleosporaceae</taxon>
        <taxon>Pyrenophora</taxon>
    </lineage>
</organism>
<dbReference type="AlphaFoldDB" id="A0A834VV77"/>
<proteinExistence type="predicted"/>
<protein>
    <submittedName>
        <fullName evidence="1">Granulin domain containing protein</fullName>
    </submittedName>
</protein>
<dbReference type="KEGG" id="ptrr:6349691"/>
<dbReference type="Proteomes" id="UP000245464">
    <property type="component" value="Chromosome 1"/>
</dbReference>
<evidence type="ECO:0000313" key="2">
    <source>
        <dbReference type="Proteomes" id="UP000245464"/>
    </source>
</evidence>
<dbReference type="EMBL" id="NQIK02000001">
    <property type="protein sequence ID" value="KAF7575829.1"/>
    <property type="molecule type" value="Genomic_DNA"/>
</dbReference>
<reference evidence="1" key="1">
    <citation type="journal article" date="2018" name="BMC Genomics">
        <title>Comparative genomics of the wheat fungal pathogen Pyrenophora tritici-repentis reveals chromosomal variations and genome plasticity.</title>
        <authorList>
            <person name="Moolhuijzen P."/>
            <person name="See P.T."/>
            <person name="Hane J.K."/>
            <person name="Shi G."/>
            <person name="Liu Z."/>
            <person name="Oliver R.P."/>
            <person name="Moffat C.S."/>
        </authorList>
    </citation>
    <scope>NUCLEOTIDE SEQUENCE [LARGE SCALE GENOMIC DNA]</scope>
    <source>
        <strain evidence="1">M4</strain>
    </source>
</reference>
<dbReference type="GeneID" id="6349691"/>
<sequence length="93" mass="10124">MQIQAIVLALVATTYATSCYKHQEKFLPSHAEVHAGGTTTEDWSYCPDENGCCSDGKTFYRCKNLVVPALFLLPGLLARAVSSGQKVRIVGDM</sequence>
<evidence type="ECO:0000313" key="1">
    <source>
        <dbReference type="EMBL" id="KAF7575829.1"/>
    </source>
</evidence>
<dbReference type="RefSeq" id="XP_065964763.1">
    <property type="nucleotide sequence ID" value="XM_066102561.1"/>
</dbReference>
<name>A0A834VV77_9PLEO</name>